<dbReference type="EMBL" id="SRLO01000794">
    <property type="protein sequence ID" value="TNN46339.1"/>
    <property type="molecule type" value="Genomic_DNA"/>
</dbReference>
<evidence type="ECO:0000313" key="2">
    <source>
        <dbReference type="Proteomes" id="UP000314294"/>
    </source>
</evidence>
<dbReference type="Proteomes" id="UP000314294">
    <property type="component" value="Unassembled WGS sequence"/>
</dbReference>
<reference evidence="1 2" key="1">
    <citation type="submission" date="2019-03" db="EMBL/GenBank/DDBJ databases">
        <title>First draft genome of Liparis tanakae, snailfish: a comprehensive survey of snailfish specific genes.</title>
        <authorList>
            <person name="Kim W."/>
            <person name="Song I."/>
            <person name="Jeong J.-H."/>
            <person name="Kim D."/>
            <person name="Kim S."/>
            <person name="Ryu S."/>
            <person name="Song J.Y."/>
            <person name="Lee S.K."/>
        </authorList>
    </citation>
    <scope>NUCLEOTIDE SEQUENCE [LARGE SCALE GENOMIC DNA]</scope>
    <source>
        <tissue evidence="1">Muscle</tissue>
    </source>
</reference>
<protein>
    <submittedName>
        <fullName evidence="1">Uncharacterized protein</fullName>
    </submittedName>
</protein>
<comment type="caution">
    <text evidence="1">The sequence shown here is derived from an EMBL/GenBank/DDBJ whole genome shotgun (WGS) entry which is preliminary data.</text>
</comment>
<sequence length="153" mass="17078">MEEEMIGLVLCLTMAVSSKWKTLHQWANRSCRDSERNNEDTVDCSRAWSENTRQSGRGQVGVRELNSEGLMRGWAAGEKDVRTSVGCRLGLQARAACCSGSSAPSERSRRRNGNIVTRSGDTSAFLARIARWTLTHNCKGLWENKREKEGEGE</sequence>
<organism evidence="1 2">
    <name type="scientific">Liparis tanakae</name>
    <name type="common">Tanaka's snailfish</name>
    <dbReference type="NCBI Taxonomy" id="230148"/>
    <lineage>
        <taxon>Eukaryota</taxon>
        <taxon>Metazoa</taxon>
        <taxon>Chordata</taxon>
        <taxon>Craniata</taxon>
        <taxon>Vertebrata</taxon>
        <taxon>Euteleostomi</taxon>
        <taxon>Actinopterygii</taxon>
        <taxon>Neopterygii</taxon>
        <taxon>Teleostei</taxon>
        <taxon>Neoteleostei</taxon>
        <taxon>Acanthomorphata</taxon>
        <taxon>Eupercaria</taxon>
        <taxon>Perciformes</taxon>
        <taxon>Cottioidei</taxon>
        <taxon>Cottales</taxon>
        <taxon>Liparidae</taxon>
        <taxon>Liparis</taxon>
    </lineage>
</organism>
<accession>A0A4Z2FYL8</accession>
<keyword evidence="2" id="KW-1185">Reference proteome</keyword>
<dbReference type="AlphaFoldDB" id="A0A4Z2FYL8"/>
<evidence type="ECO:0000313" key="1">
    <source>
        <dbReference type="EMBL" id="TNN46339.1"/>
    </source>
</evidence>
<name>A0A4Z2FYL8_9TELE</name>
<gene>
    <name evidence="1" type="ORF">EYF80_043457</name>
</gene>
<proteinExistence type="predicted"/>